<feature type="region of interest" description="Disordered" evidence="1">
    <location>
        <begin position="181"/>
        <end position="229"/>
    </location>
</feature>
<feature type="compositionally biased region" description="Polar residues" evidence="1">
    <location>
        <begin position="188"/>
        <end position="206"/>
    </location>
</feature>
<reference evidence="2 3" key="1">
    <citation type="submission" date="2024-09" db="EMBL/GenBank/DDBJ databases">
        <title>Chromosome-scale assembly of Riccia sorocarpa.</title>
        <authorList>
            <person name="Paukszto L."/>
        </authorList>
    </citation>
    <scope>NUCLEOTIDE SEQUENCE [LARGE SCALE GENOMIC DNA]</scope>
    <source>
        <strain evidence="2">LP-2024</strain>
        <tissue evidence="2">Aerial parts of the thallus</tissue>
    </source>
</reference>
<proteinExistence type="predicted"/>
<evidence type="ECO:0000313" key="3">
    <source>
        <dbReference type="Proteomes" id="UP001633002"/>
    </source>
</evidence>
<evidence type="ECO:0008006" key="4">
    <source>
        <dbReference type="Google" id="ProtNLM"/>
    </source>
</evidence>
<name>A0ABD3GY95_9MARC</name>
<keyword evidence="3" id="KW-1185">Reference proteome</keyword>
<comment type="caution">
    <text evidence="2">The sequence shown here is derived from an EMBL/GenBank/DDBJ whole genome shotgun (WGS) entry which is preliminary data.</text>
</comment>
<dbReference type="Proteomes" id="UP001633002">
    <property type="component" value="Unassembled WGS sequence"/>
</dbReference>
<sequence length="229" mass="25822">MPLGTTAFAMTTQPLMWALREEEAQGNIQGLNIGQGKSLLYQLFVYDTRICITAEEAQFDKLKDVIRDFEVASGASLNLQKSIVMQMRSGPSQMWMEESGWEVAGPRKNFVYLGVSTSTLIDEKVIADEIVQKLMKKLKHWSNSANEEQWWTRVDKVQGVFDALNVRLSKKTTGMDWAKQGVGWTNDHAPSQNYAPTSRSKHVTTGETREGARCTQESRDRDVRGSNRG</sequence>
<evidence type="ECO:0000256" key="1">
    <source>
        <dbReference type="SAM" id="MobiDB-lite"/>
    </source>
</evidence>
<protein>
    <recommendedName>
        <fullName evidence="4">Reverse transcriptase domain-containing protein</fullName>
    </recommendedName>
</protein>
<accession>A0ABD3GY95</accession>
<dbReference type="EMBL" id="JBJQOH010000006">
    <property type="protein sequence ID" value="KAL3683551.1"/>
    <property type="molecule type" value="Genomic_DNA"/>
</dbReference>
<organism evidence="2 3">
    <name type="scientific">Riccia sorocarpa</name>
    <dbReference type="NCBI Taxonomy" id="122646"/>
    <lineage>
        <taxon>Eukaryota</taxon>
        <taxon>Viridiplantae</taxon>
        <taxon>Streptophyta</taxon>
        <taxon>Embryophyta</taxon>
        <taxon>Marchantiophyta</taxon>
        <taxon>Marchantiopsida</taxon>
        <taxon>Marchantiidae</taxon>
        <taxon>Marchantiales</taxon>
        <taxon>Ricciaceae</taxon>
        <taxon>Riccia</taxon>
    </lineage>
</organism>
<gene>
    <name evidence="2" type="ORF">R1sor_001573</name>
</gene>
<feature type="compositionally biased region" description="Basic and acidic residues" evidence="1">
    <location>
        <begin position="207"/>
        <end position="229"/>
    </location>
</feature>
<dbReference type="AlphaFoldDB" id="A0ABD3GY95"/>
<evidence type="ECO:0000313" key="2">
    <source>
        <dbReference type="EMBL" id="KAL3683551.1"/>
    </source>
</evidence>